<protein>
    <submittedName>
        <fullName evidence="6">Uncharacterized protein LOC110779484</fullName>
    </submittedName>
</protein>
<sequence>MVMYLCVDLEMNLDRDWMYKRLDSDNYLRETFVEGVKEFIMYACEQEYYKQSKLMKCPCIKCKLVPYKDVDTVRIHLYMHGFRPNYYCWSCHGEEYSEGTREGVESSSSGLDSNPYTDMIMDAFGPQFEGLNEESFQNLEEEPHPEAKMFFDMLLNAQKPLYDGCKESLLSVASRVTNLKCEYNIPHRAVDGFTSLMRDICPDKSNMTDTFRATKKLLKGLELPHQKIDVCPNGCFLFWKDQSHLQKCPVCNEDRYKKRAKGKRVAKKQLIYFPVTPRLQRLYAVKATATEMRWHVENPREEGIMAHPCDGEAWKHFDNTYKEFAAEPRNVRLGLCTDGFSPFGNSGKSYSCWPVILTPYNLPPGLCMKRPFLFLSLIIPGPKSPKGKLDVYLQPLVEELKQLWNVGAMTYDVSKKQNFNMKAALLWTVSDFPAYGMLSGWSTAGRLACPYCMENTKSFTLKHGHKQTWFDCHRQFLPEDHVFRKNKSGFTKNKAEYSPPPPRLSGDELWERVSHLPKTIDHCELARDKTHNWMKQSIFWELPYWRKLLVRHNLDVMHVEKNFFDQLIHTVMNVKGKTKDNKEARKDLALHCKRRRLHLHDDSGASSSKTGDKMPDASFTLSKEKRKALCEWIKKLKFPDGYASNLSRCVDLNEGKLFGMKSHDCHVFMERLLPVALKELLPVIVWKTITEISQFFRDISSSLLKVEDVDMLEKNIPEIICKLERIFPPSFFNVMEHLPVHLPYETKVGGPVQYRWMYPFERFLHHLKRKIGNKARVEGSICNAYLTEEISNFCTHYFEPNIDTKANDMCRNVYEGDEGQVDVNVPELFSCNTGHTSKKGTKSFLVDVDYRAAHGYILSNCELLQDYERLFEEEMVKQNPRVSVNDVWRKFEHKFQEWFKQYVLSSDNEKGIIRTLAIGPSRAVQKYKHYYVNGYNFHTYEYGKDKSTMNYGVCVKSLEEVSYYGILEEVIELMYVGPTQCYKAMLFKCSWFDSGNGTNVHPQYKLVEVNHTKKYPRYDPFVLAYQAEQVYFAPYPSLKRDRDQWWAVFQMKARSIVDAPLDPLAFQEERNENPPQLSELNEDDFVHAHTNEDEMEGVSEEDEDLDDNIEEEEDEDLNDNIEEEEEFSSEMSIDDEEDGYESDLSTTSGDVDS</sequence>
<dbReference type="Pfam" id="PF13952">
    <property type="entry name" value="DUF4216"/>
    <property type="match status" value="1"/>
</dbReference>
<dbReference type="AlphaFoldDB" id="A0A9R0I1B5"/>
<dbReference type="Pfam" id="PF02992">
    <property type="entry name" value="Transposase_21"/>
    <property type="match status" value="1"/>
</dbReference>
<feature type="compositionally biased region" description="Acidic residues" evidence="1">
    <location>
        <begin position="1093"/>
        <end position="1141"/>
    </location>
</feature>
<evidence type="ECO:0000259" key="3">
    <source>
        <dbReference type="Pfam" id="PF13960"/>
    </source>
</evidence>
<dbReference type="InterPro" id="IPR025452">
    <property type="entry name" value="DUF4218"/>
</dbReference>
<dbReference type="OrthoDB" id="1071601at2759"/>
<organism evidence="5 6">
    <name type="scientific">Spinacia oleracea</name>
    <name type="common">Spinach</name>
    <dbReference type="NCBI Taxonomy" id="3562"/>
    <lineage>
        <taxon>Eukaryota</taxon>
        <taxon>Viridiplantae</taxon>
        <taxon>Streptophyta</taxon>
        <taxon>Embryophyta</taxon>
        <taxon>Tracheophyta</taxon>
        <taxon>Spermatophyta</taxon>
        <taxon>Magnoliopsida</taxon>
        <taxon>eudicotyledons</taxon>
        <taxon>Gunneridae</taxon>
        <taxon>Pentapetalae</taxon>
        <taxon>Caryophyllales</taxon>
        <taxon>Chenopodiaceae</taxon>
        <taxon>Chenopodioideae</taxon>
        <taxon>Anserineae</taxon>
        <taxon>Spinacia</taxon>
    </lineage>
</organism>
<evidence type="ECO:0000259" key="2">
    <source>
        <dbReference type="Pfam" id="PF13952"/>
    </source>
</evidence>
<dbReference type="RefSeq" id="XP_021839689.1">
    <property type="nucleotide sequence ID" value="XM_021983997.1"/>
</dbReference>
<dbReference type="GeneID" id="110779484"/>
<feature type="domain" description="DUF4216" evidence="2">
    <location>
        <begin position="971"/>
        <end position="1048"/>
    </location>
</feature>
<evidence type="ECO:0000256" key="1">
    <source>
        <dbReference type="SAM" id="MobiDB-lite"/>
    </source>
</evidence>
<name>A0A9R0I1B5_SPIOL</name>
<dbReference type="InterPro" id="IPR025312">
    <property type="entry name" value="DUF4216"/>
</dbReference>
<dbReference type="PANTHER" id="PTHR48258:SF3">
    <property type="entry name" value="FK506-BINDING PROTEIN 4-LIKE ISOFORM X1"/>
    <property type="match status" value="1"/>
</dbReference>
<dbReference type="Proteomes" id="UP000813463">
    <property type="component" value="Chromosome 1"/>
</dbReference>
<evidence type="ECO:0000313" key="5">
    <source>
        <dbReference type="Proteomes" id="UP000813463"/>
    </source>
</evidence>
<dbReference type="KEGG" id="soe:110779484"/>
<evidence type="ECO:0000313" key="7">
    <source>
        <dbReference type="RefSeq" id="XP_056691933.1"/>
    </source>
</evidence>
<feature type="domain" description="DUF4218" evidence="3">
    <location>
        <begin position="699"/>
        <end position="812"/>
    </location>
</feature>
<keyword evidence="5" id="KW-1185">Reference proteome</keyword>
<evidence type="ECO:0000313" key="6">
    <source>
        <dbReference type="RefSeq" id="XP_021839689.1"/>
    </source>
</evidence>
<reference evidence="5" key="1">
    <citation type="journal article" date="2021" name="Nat. Commun.">
        <title>Genomic analyses provide insights into spinach domestication and the genetic basis of agronomic traits.</title>
        <authorList>
            <person name="Cai X."/>
            <person name="Sun X."/>
            <person name="Xu C."/>
            <person name="Sun H."/>
            <person name="Wang X."/>
            <person name="Ge C."/>
            <person name="Zhang Z."/>
            <person name="Wang Q."/>
            <person name="Fei Z."/>
            <person name="Jiao C."/>
            <person name="Wang Q."/>
        </authorList>
    </citation>
    <scope>NUCLEOTIDE SEQUENCE [LARGE SCALE GENOMIC DNA]</scope>
    <source>
        <strain evidence="5">cv. Varoflay</strain>
    </source>
</reference>
<dbReference type="RefSeq" id="XP_056691933.1">
    <property type="nucleotide sequence ID" value="XM_056835955.1"/>
</dbReference>
<reference evidence="6" key="2">
    <citation type="submission" date="2025-04" db="UniProtKB">
        <authorList>
            <consortium name="RefSeq"/>
        </authorList>
    </citation>
    <scope>IDENTIFICATION</scope>
    <source>
        <tissue evidence="7">Leaf</tissue>
    </source>
</reference>
<dbReference type="PANTHER" id="PTHR48258">
    <property type="entry name" value="DUF4218 DOMAIN-CONTAINING PROTEIN-RELATED"/>
    <property type="match status" value="1"/>
</dbReference>
<evidence type="ECO:0000259" key="4">
    <source>
        <dbReference type="Pfam" id="PF13963"/>
    </source>
</evidence>
<dbReference type="InterPro" id="IPR004242">
    <property type="entry name" value="Transposase_21"/>
</dbReference>
<proteinExistence type="predicted"/>
<accession>A0A9R0I1B5</accession>
<feature type="compositionally biased region" description="Polar residues" evidence="1">
    <location>
        <begin position="1143"/>
        <end position="1153"/>
    </location>
</feature>
<feature type="domain" description="Transposase-associated" evidence="4">
    <location>
        <begin position="15"/>
        <end position="94"/>
    </location>
</feature>
<dbReference type="InterPro" id="IPR029480">
    <property type="entry name" value="Transpos_assoc"/>
</dbReference>
<feature type="region of interest" description="Disordered" evidence="1">
    <location>
        <begin position="1091"/>
        <end position="1153"/>
    </location>
</feature>
<dbReference type="Pfam" id="PF13963">
    <property type="entry name" value="Transpos_assoc"/>
    <property type="match status" value="1"/>
</dbReference>
<gene>
    <name evidence="6" type="primary">LOC110779484</name>
    <name evidence="7" type="synonym">LOC130467446</name>
</gene>
<dbReference type="Proteomes" id="UP000813463">
    <property type="component" value="Chromosome 2"/>
</dbReference>
<dbReference type="Pfam" id="PF13960">
    <property type="entry name" value="DUF4218"/>
    <property type="match status" value="1"/>
</dbReference>